<proteinExistence type="predicted"/>
<reference evidence="1" key="1">
    <citation type="submission" date="2019-08" db="EMBL/GenBank/DDBJ databases">
        <authorList>
            <person name="Kucharzyk K."/>
            <person name="Murdoch R.W."/>
            <person name="Higgins S."/>
            <person name="Loffler F."/>
        </authorList>
    </citation>
    <scope>NUCLEOTIDE SEQUENCE</scope>
</reference>
<protein>
    <submittedName>
        <fullName evidence="1">Uncharacterized protein</fullName>
    </submittedName>
</protein>
<sequence>MGKVPSNHALDDGSCRKLVCRPGAHILAIAHDGDFVADLQDLFHLMGNIDDGHTSCLQRANDGEQMLHLILRQRGTWLIHNDDF</sequence>
<accession>A0A645BLA5</accession>
<comment type="caution">
    <text evidence="1">The sequence shown here is derived from an EMBL/GenBank/DDBJ whole genome shotgun (WGS) entry which is preliminary data.</text>
</comment>
<dbReference type="EMBL" id="VSSQ01018949">
    <property type="protein sequence ID" value="MPM62594.1"/>
    <property type="molecule type" value="Genomic_DNA"/>
</dbReference>
<evidence type="ECO:0000313" key="1">
    <source>
        <dbReference type="EMBL" id="MPM62594.1"/>
    </source>
</evidence>
<gene>
    <name evidence="1" type="ORF">SDC9_109470</name>
</gene>
<name>A0A645BLA5_9ZZZZ</name>
<organism evidence="1">
    <name type="scientific">bioreactor metagenome</name>
    <dbReference type="NCBI Taxonomy" id="1076179"/>
    <lineage>
        <taxon>unclassified sequences</taxon>
        <taxon>metagenomes</taxon>
        <taxon>ecological metagenomes</taxon>
    </lineage>
</organism>
<dbReference type="AlphaFoldDB" id="A0A645BLA5"/>